<evidence type="ECO:0000256" key="4">
    <source>
        <dbReference type="ARBA" id="ARBA00022491"/>
    </source>
</evidence>
<dbReference type="InterPro" id="IPR038116">
    <property type="entry name" value="TrpR-like_sf"/>
</dbReference>
<dbReference type="OrthoDB" id="370734at2"/>
<dbReference type="KEGG" id="ssm:Spirs_1491"/>
<dbReference type="InterPro" id="IPR000831">
    <property type="entry name" value="Trp_repress"/>
</dbReference>
<dbReference type="Gene3D" id="1.10.1270.10">
    <property type="entry name" value="TrpR-like"/>
    <property type="match status" value="1"/>
</dbReference>
<dbReference type="Proteomes" id="UP000002318">
    <property type="component" value="Chromosome"/>
</dbReference>
<dbReference type="EMBL" id="CP002116">
    <property type="protein sequence ID" value="ADK80618.1"/>
    <property type="molecule type" value="Genomic_DNA"/>
</dbReference>
<evidence type="ECO:0000256" key="7">
    <source>
        <dbReference type="ARBA" id="ARBA00023163"/>
    </source>
</evidence>
<organism evidence="8 9">
    <name type="scientific">Sediminispirochaeta smaragdinae (strain DSM 11293 / JCM 15392 / SEBR 4228)</name>
    <name type="common">Spirochaeta smaragdinae</name>
    <dbReference type="NCBI Taxonomy" id="573413"/>
    <lineage>
        <taxon>Bacteria</taxon>
        <taxon>Pseudomonadati</taxon>
        <taxon>Spirochaetota</taxon>
        <taxon>Spirochaetia</taxon>
        <taxon>Spirochaetales</taxon>
        <taxon>Spirochaetaceae</taxon>
        <taxon>Sediminispirochaeta</taxon>
    </lineage>
</organism>
<evidence type="ECO:0000256" key="1">
    <source>
        <dbReference type="ARBA" id="ARBA00004496"/>
    </source>
</evidence>
<protein>
    <submittedName>
        <fullName evidence="8">Trp repressor</fullName>
    </submittedName>
</protein>
<dbReference type="HOGENOM" id="CLU_147939_2_1_12"/>
<gene>
    <name evidence="8" type="ordered locus">Spirs_1491</name>
</gene>
<dbReference type="AlphaFoldDB" id="E1R583"/>
<keyword evidence="5" id="KW-0805">Transcription regulation</keyword>
<proteinExistence type="inferred from homology"/>
<dbReference type="InterPro" id="IPR013335">
    <property type="entry name" value="Trp_repress_bac"/>
</dbReference>
<evidence type="ECO:0000256" key="6">
    <source>
        <dbReference type="ARBA" id="ARBA00023125"/>
    </source>
</evidence>
<dbReference type="GO" id="GO:0043565">
    <property type="term" value="F:sequence-specific DNA binding"/>
    <property type="evidence" value="ECO:0007669"/>
    <property type="project" value="InterPro"/>
</dbReference>
<dbReference type="GO" id="GO:0003700">
    <property type="term" value="F:DNA-binding transcription factor activity"/>
    <property type="evidence" value="ECO:0007669"/>
    <property type="project" value="InterPro"/>
</dbReference>
<accession>E1R583</accession>
<evidence type="ECO:0000256" key="2">
    <source>
        <dbReference type="ARBA" id="ARBA00007027"/>
    </source>
</evidence>
<dbReference type="SUPFAM" id="SSF48295">
    <property type="entry name" value="TrpR-like"/>
    <property type="match status" value="1"/>
</dbReference>
<comment type="subcellular location">
    <subcellularLocation>
        <location evidence="1">Cytoplasm</location>
    </subcellularLocation>
</comment>
<keyword evidence="7" id="KW-0804">Transcription</keyword>
<keyword evidence="9" id="KW-1185">Reference proteome</keyword>
<evidence type="ECO:0000313" key="8">
    <source>
        <dbReference type="EMBL" id="ADK80618.1"/>
    </source>
</evidence>
<evidence type="ECO:0000256" key="5">
    <source>
        <dbReference type="ARBA" id="ARBA00023015"/>
    </source>
</evidence>
<comment type="similarity">
    <text evidence="2">Belongs to the TrpR family.</text>
</comment>
<dbReference type="GO" id="GO:0005737">
    <property type="term" value="C:cytoplasm"/>
    <property type="evidence" value="ECO:0007669"/>
    <property type="project" value="UniProtKB-SubCell"/>
</dbReference>
<dbReference type="Pfam" id="PF01371">
    <property type="entry name" value="Trp_repressor"/>
    <property type="match status" value="1"/>
</dbReference>
<evidence type="ECO:0000256" key="3">
    <source>
        <dbReference type="ARBA" id="ARBA00022490"/>
    </source>
</evidence>
<keyword evidence="4" id="KW-0678">Repressor</keyword>
<keyword evidence="3" id="KW-0963">Cytoplasm</keyword>
<keyword evidence="6" id="KW-0238">DNA-binding</keyword>
<dbReference type="PANTHER" id="PTHR38025:SF1">
    <property type="entry name" value="TRP OPERON REPRESSOR"/>
    <property type="match status" value="1"/>
</dbReference>
<dbReference type="PANTHER" id="PTHR38025">
    <property type="entry name" value="TRP OPERON REPRESSOR"/>
    <property type="match status" value="1"/>
</dbReference>
<dbReference type="STRING" id="573413.Spirs_1491"/>
<dbReference type="InterPro" id="IPR010921">
    <property type="entry name" value="Trp_repressor/repl_initiator"/>
</dbReference>
<dbReference type="eggNOG" id="COG4496">
    <property type="taxonomic scope" value="Bacteria"/>
</dbReference>
<sequence length="100" mass="11087">MENDERVSEGALAELARVLATCEDPTLIRDFLLSIFTPAEADDIGKRWALVRLLDEGKTQRTIAAELGLSLCKITRGSRELKKSHSAFRAMINLADQASR</sequence>
<name>E1R583_SEDSS</name>
<dbReference type="RefSeq" id="WP_013254082.1">
    <property type="nucleotide sequence ID" value="NC_014364.1"/>
</dbReference>
<reference evidence="8 9" key="1">
    <citation type="journal article" date="2010" name="Stand. Genomic Sci.">
        <title>Complete genome sequence of Spirochaeta smaragdinae type strain (SEBR 4228).</title>
        <authorList>
            <person name="Mavromatis K."/>
            <person name="Yasawong M."/>
            <person name="Chertkov O."/>
            <person name="Lapidus A."/>
            <person name="Lucas S."/>
            <person name="Nolan M."/>
            <person name="Del Rio T.G."/>
            <person name="Tice H."/>
            <person name="Cheng J.F."/>
            <person name="Pitluck S."/>
            <person name="Liolios K."/>
            <person name="Ivanova N."/>
            <person name="Tapia R."/>
            <person name="Han C."/>
            <person name="Bruce D."/>
            <person name="Goodwin L."/>
            <person name="Pati A."/>
            <person name="Chen A."/>
            <person name="Palaniappan K."/>
            <person name="Land M."/>
            <person name="Hauser L."/>
            <person name="Chang Y.J."/>
            <person name="Jeffries C.D."/>
            <person name="Detter J.C."/>
            <person name="Rohde M."/>
            <person name="Brambilla E."/>
            <person name="Spring S."/>
            <person name="Goker M."/>
            <person name="Sikorski J."/>
            <person name="Woyke T."/>
            <person name="Bristow J."/>
            <person name="Eisen J.A."/>
            <person name="Markowitz V."/>
            <person name="Hugenholtz P."/>
            <person name="Klenk H.P."/>
            <person name="Kyrpides N.C."/>
        </authorList>
    </citation>
    <scope>NUCLEOTIDE SEQUENCE [LARGE SCALE GENOMIC DNA]</scope>
    <source>
        <strain evidence="9">DSM 11293 / JCM 15392 / SEBR 4228</strain>
    </source>
</reference>
<evidence type="ECO:0000313" key="9">
    <source>
        <dbReference type="Proteomes" id="UP000002318"/>
    </source>
</evidence>